<sequence>MTNTDAKMQLAIAAVATGGMSVREAARRHGVPRTTLQRKLSKDPQHANSARSNSVTSPEAGGGTGSDTNSMSPSSSSYAAATKGAARVSALNVTPVSTMNAAAMNPAASFGSILDGTQNTIGSFLSLNSVNGTTTTSSRKRSADAMNSPEKQLPPQPLGKGESELFLVVRSMDVSV</sequence>
<protein>
    <recommendedName>
        <fullName evidence="2">HTH psq-type domain-containing protein</fullName>
    </recommendedName>
</protein>
<dbReference type="Pfam" id="PF05225">
    <property type="entry name" value="HTH_psq"/>
    <property type="match status" value="1"/>
</dbReference>
<keyword evidence="4" id="KW-1185">Reference proteome</keyword>
<name>K3WQ84_GLOUD</name>
<dbReference type="SUPFAM" id="SSF46689">
    <property type="entry name" value="Homeodomain-like"/>
    <property type="match status" value="1"/>
</dbReference>
<accession>K3WQ84</accession>
<dbReference type="eggNOG" id="KOG0257">
    <property type="taxonomic scope" value="Eukaryota"/>
</dbReference>
<evidence type="ECO:0000259" key="2">
    <source>
        <dbReference type="Pfam" id="PF05225"/>
    </source>
</evidence>
<dbReference type="EnsemblProtists" id="PYU1_T007126">
    <property type="protein sequence ID" value="PYU1_T007126"/>
    <property type="gene ID" value="PYU1_G007111"/>
</dbReference>
<reference evidence="4" key="1">
    <citation type="journal article" date="2010" name="Genome Biol.">
        <title>Genome sequence of the necrotrophic plant pathogen Pythium ultimum reveals original pathogenicity mechanisms and effector repertoire.</title>
        <authorList>
            <person name="Levesque C.A."/>
            <person name="Brouwer H."/>
            <person name="Cano L."/>
            <person name="Hamilton J.P."/>
            <person name="Holt C."/>
            <person name="Huitema E."/>
            <person name="Raffaele S."/>
            <person name="Robideau G.P."/>
            <person name="Thines M."/>
            <person name="Win J."/>
            <person name="Zerillo M.M."/>
            <person name="Beakes G.W."/>
            <person name="Boore J.L."/>
            <person name="Busam D."/>
            <person name="Dumas B."/>
            <person name="Ferriera S."/>
            <person name="Fuerstenberg S.I."/>
            <person name="Gachon C.M."/>
            <person name="Gaulin E."/>
            <person name="Govers F."/>
            <person name="Grenville-Briggs L."/>
            <person name="Horner N."/>
            <person name="Hostetler J."/>
            <person name="Jiang R.H."/>
            <person name="Johnson J."/>
            <person name="Krajaejun T."/>
            <person name="Lin H."/>
            <person name="Meijer H.J."/>
            <person name="Moore B."/>
            <person name="Morris P."/>
            <person name="Phuntmart V."/>
            <person name="Puiu D."/>
            <person name="Shetty J."/>
            <person name="Stajich J.E."/>
            <person name="Tripathy S."/>
            <person name="Wawra S."/>
            <person name="van West P."/>
            <person name="Whitty B.R."/>
            <person name="Coutinho P.M."/>
            <person name="Henrissat B."/>
            <person name="Martin F."/>
            <person name="Thomas P.D."/>
            <person name="Tyler B.M."/>
            <person name="De Vries R.P."/>
            <person name="Kamoun S."/>
            <person name="Yandell M."/>
            <person name="Tisserat N."/>
            <person name="Buell C.R."/>
        </authorList>
    </citation>
    <scope>NUCLEOTIDE SEQUENCE</scope>
    <source>
        <strain evidence="4">DAOM:BR144</strain>
    </source>
</reference>
<evidence type="ECO:0000313" key="4">
    <source>
        <dbReference type="Proteomes" id="UP000019132"/>
    </source>
</evidence>
<dbReference type="InterPro" id="IPR009057">
    <property type="entry name" value="Homeodomain-like_sf"/>
</dbReference>
<reference evidence="3" key="3">
    <citation type="submission" date="2015-02" db="UniProtKB">
        <authorList>
            <consortium name="EnsemblProtists"/>
        </authorList>
    </citation>
    <scope>IDENTIFICATION</scope>
    <source>
        <strain evidence="3">DAOM BR144</strain>
    </source>
</reference>
<dbReference type="Gene3D" id="1.10.10.60">
    <property type="entry name" value="Homeodomain-like"/>
    <property type="match status" value="1"/>
</dbReference>
<evidence type="ECO:0000313" key="3">
    <source>
        <dbReference type="EnsemblProtists" id="PYU1_T007126"/>
    </source>
</evidence>
<feature type="compositionally biased region" description="Polar residues" evidence="1">
    <location>
        <begin position="46"/>
        <end position="57"/>
    </location>
</feature>
<dbReference type="GO" id="GO:0003677">
    <property type="term" value="F:DNA binding"/>
    <property type="evidence" value="ECO:0007669"/>
    <property type="project" value="InterPro"/>
</dbReference>
<evidence type="ECO:0000256" key="1">
    <source>
        <dbReference type="SAM" id="MobiDB-lite"/>
    </source>
</evidence>
<dbReference type="EMBL" id="GL376560">
    <property type="status" value="NOT_ANNOTATED_CDS"/>
    <property type="molecule type" value="Genomic_DNA"/>
</dbReference>
<dbReference type="InParanoid" id="K3WQ84"/>
<reference evidence="4" key="2">
    <citation type="submission" date="2010-04" db="EMBL/GenBank/DDBJ databases">
        <authorList>
            <person name="Buell R."/>
            <person name="Hamilton J."/>
            <person name="Hostetler J."/>
        </authorList>
    </citation>
    <scope>NUCLEOTIDE SEQUENCE [LARGE SCALE GENOMIC DNA]</scope>
    <source>
        <strain evidence="4">DAOM:BR144</strain>
    </source>
</reference>
<dbReference type="VEuPathDB" id="FungiDB:PYU1_G007111"/>
<dbReference type="Proteomes" id="UP000019132">
    <property type="component" value="Unassembled WGS sequence"/>
</dbReference>
<feature type="domain" description="HTH psq-type" evidence="2">
    <location>
        <begin position="4"/>
        <end position="43"/>
    </location>
</feature>
<dbReference type="HOGENOM" id="CLU_1528201_0_0_1"/>
<feature type="region of interest" description="Disordered" evidence="1">
    <location>
        <begin position="22"/>
        <end position="84"/>
    </location>
</feature>
<dbReference type="AlphaFoldDB" id="K3WQ84"/>
<feature type="compositionally biased region" description="Low complexity" evidence="1">
    <location>
        <begin position="66"/>
        <end position="77"/>
    </location>
</feature>
<proteinExistence type="predicted"/>
<organism evidence="3 4">
    <name type="scientific">Globisporangium ultimum (strain ATCC 200006 / CBS 805.95 / DAOM BR144)</name>
    <name type="common">Pythium ultimum</name>
    <dbReference type="NCBI Taxonomy" id="431595"/>
    <lineage>
        <taxon>Eukaryota</taxon>
        <taxon>Sar</taxon>
        <taxon>Stramenopiles</taxon>
        <taxon>Oomycota</taxon>
        <taxon>Peronosporomycetes</taxon>
        <taxon>Pythiales</taxon>
        <taxon>Pythiaceae</taxon>
        <taxon>Globisporangium</taxon>
    </lineage>
</organism>
<dbReference type="InterPro" id="IPR007889">
    <property type="entry name" value="HTH_Psq"/>
</dbReference>
<feature type="region of interest" description="Disordered" evidence="1">
    <location>
        <begin position="129"/>
        <end position="162"/>
    </location>
</feature>